<organism evidence="9 10">
    <name type="scientific">Mariniflexile ostreae</name>
    <dbReference type="NCBI Taxonomy" id="1520892"/>
    <lineage>
        <taxon>Bacteria</taxon>
        <taxon>Pseudomonadati</taxon>
        <taxon>Bacteroidota</taxon>
        <taxon>Flavobacteriia</taxon>
        <taxon>Flavobacteriales</taxon>
        <taxon>Flavobacteriaceae</taxon>
        <taxon>Mariniflexile</taxon>
    </lineage>
</organism>
<dbReference type="Pfam" id="PF03062">
    <property type="entry name" value="MBOAT"/>
    <property type="match status" value="1"/>
</dbReference>
<feature type="transmembrane region" description="Helical" evidence="8">
    <location>
        <begin position="331"/>
        <end position="350"/>
    </location>
</feature>
<feature type="transmembrane region" description="Helical" evidence="8">
    <location>
        <begin position="79"/>
        <end position="97"/>
    </location>
</feature>
<feature type="transmembrane region" description="Helical" evidence="8">
    <location>
        <begin position="308"/>
        <end position="325"/>
    </location>
</feature>
<keyword evidence="7" id="KW-0012">Acyltransferase</keyword>
<evidence type="ECO:0000256" key="5">
    <source>
        <dbReference type="ARBA" id="ARBA00022989"/>
    </source>
</evidence>
<evidence type="ECO:0000313" key="9">
    <source>
        <dbReference type="EMBL" id="MFB9057591.1"/>
    </source>
</evidence>
<evidence type="ECO:0000256" key="2">
    <source>
        <dbReference type="ARBA" id="ARBA00010323"/>
    </source>
</evidence>
<evidence type="ECO:0000256" key="6">
    <source>
        <dbReference type="ARBA" id="ARBA00023136"/>
    </source>
</evidence>
<dbReference type="InterPro" id="IPR028362">
    <property type="entry name" value="AlgI"/>
</dbReference>
<accession>A0ABV5FDV1</accession>
<dbReference type="InterPro" id="IPR004299">
    <property type="entry name" value="MBOAT_fam"/>
</dbReference>
<keyword evidence="10" id="KW-1185">Reference proteome</keyword>
<keyword evidence="6 7" id="KW-0472">Membrane</keyword>
<keyword evidence="5 8" id="KW-1133">Transmembrane helix</keyword>
<evidence type="ECO:0000313" key="10">
    <source>
        <dbReference type="Proteomes" id="UP001589585"/>
    </source>
</evidence>
<dbReference type="PIRSF" id="PIRSF016636">
    <property type="entry name" value="AlgI_DltB"/>
    <property type="match status" value="1"/>
</dbReference>
<keyword evidence="3 7" id="KW-1003">Cell membrane</keyword>
<dbReference type="InterPro" id="IPR024194">
    <property type="entry name" value="Ac/AlaTfrase_AlgI/DltB"/>
</dbReference>
<name>A0ABV5FDV1_9FLAO</name>
<gene>
    <name evidence="9" type="ORF">ACFFU9_12655</name>
</gene>
<proteinExistence type="inferred from homology"/>
<evidence type="ECO:0000256" key="4">
    <source>
        <dbReference type="ARBA" id="ARBA00022692"/>
    </source>
</evidence>
<keyword evidence="4 8" id="KW-0812">Transmembrane</keyword>
<evidence type="ECO:0000256" key="1">
    <source>
        <dbReference type="ARBA" id="ARBA00004651"/>
    </source>
</evidence>
<dbReference type="PANTHER" id="PTHR13285">
    <property type="entry name" value="ACYLTRANSFERASE"/>
    <property type="match status" value="1"/>
</dbReference>
<evidence type="ECO:0000256" key="8">
    <source>
        <dbReference type="SAM" id="Phobius"/>
    </source>
</evidence>
<feature type="transmembrane region" description="Helical" evidence="8">
    <location>
        <begin position="6"/>
        <end position="23"/>
    </location>
</feature>
<dbReference type="PIRSF" id="PIRSF500217">
    <property type="entry name" value="AlgI"/>
    <property type="match status" value="1"/>
</dbReference>
<dbReference type="PANTHER" id="PTHR13285:SF18">
    <property type="entry name" value="PROTEIN-CYSTEINE N-PALMITOYLTRANSFERASE RASP"/>
    <property type="match status" value="1"/>
</dbReference>
<feature type="transmembrane region" description="Helical" evidence="8">
    <location>
        <begin position="420"/>
        <end position="436"/>
    </location>
</feature>
<dbReference type="EMBL" id="JBHMFC010000081">
    <property type="protein sequence ID" value="MFB9057591.1"/>
    <property type="molecule type" value="Genomic_DNA"/>
</dbReference>
<feature type="transmembrane region" description="Helical" evidence="8">
    <location>
        <begin position="32"/>
        <end position="59"/>
    </location>
</feature>
<feature type="transmembrane region" description="Helical" evidence="8">
    <location>
        <begin position="371"/>
        <end position="390"/>
    </location>
</feature>
<sequence>MIFNSYDFVVFFVIVFVLYWFVFHKTKKSQNILLLLSSLLFYGWADWRFLGILVFNILFNYFLAKKIHNADKEKRKQSILWIGIVVNIGILGYYKYFDFFYENLLHIFGSGSSFTALNLLIPLGISFFTFQSLGYIIDVFYEEIEPYNDLLLFSTYMAFFPKLLSGPIEKAQLFIPQITAKRQFDYSLIADGLRQILWGLFAKIVIAENCAVIVNPIFENYENEAGSTLLLGSFFYMIQLYADFSGYSNMAIGVSKLLGIRLSKNFATPFFSLNISEFWRGWHMTLTNWMMDYIFTPLSFILRSYKKIGLIIAVVVTFLIVGLWHGANWTYIVFGLVHGLYFIPVIFMGTAVKTASNVVAKNSFFPSLSEILKMLVLLLQVMLASVFFRAESVYKAIAYLGGIFNGSLVQLPYTIINGRNALIVMLICFFMLIEWINRARSHDLDIAQKPLFIRWFLYIFIFILLLFAGRAAETFIYFQF</sequence>
<keyword evidence="7" id="KW-0808">Transferase</keyword>
<evidence type="ECO:0000256" key="3">
    <source>
        <dbReference type="ARBA" id="ARBA00022475"/>
    </source>
</evidence>
<dbReference type="InterPro" id="IPR051085">
    <property type="entry name" value="MB_O-acyltransferase"/>
</dbReference>
<feature type="transmembrane region" description="Helical" evidence="8">
    <location>
        <begin position="104"/>
        <end position="130"/>
    </location>
</feature>
<comment type="subcellular location">
    <subcellularLocation>
        <location evidence="1">Cell membrane</location>
        <topology evidence="1">Multi-pass membrane protein</topology>
    </subcellularLocation>
</comment>
<protein>
    <submittedName>
        <fullName evidence="9">MBOAT family O-acyltransferase</fullName>
    </submittedName>
</protein>
<comment type="caution">
    <text evidence="9">The sequence shown here is derived from an EMBL/GenBank/DDBJ whole genome shotgun (WGS) entry which is preliminary data.</text>
</comment>
<dbReference type="RefSeq" id="WP_379861829.1">
    <property type="nucleotide sequence ID" value="NZ_JBHMFC010000081.1"/>
</dbReference>
<feature type="transmembrane region" description="Helical" evidence="8">
    <location>
        <begin position="456"/>
        <end position="478"/>
    </location>
</feature>
<reference evidence="9 10" key="1">
    <citation type="submission" date="2024-09" db="EMBL/GenBank/DDBJ databases">
        <authorList>
            <person name="Sun Q."/>
            <person name="Mori K."/>
        </authorList>
    </citation>
    <scope>NUCLEOTIDE SEQUENCE [LARGE SCALE GENOMIC DNA]</scope>
    <source>
        <strain evidence="9 10">CECT 8622</strain>
    </source>
</reference>
<evidence type="ECO:0000256" key="7">
    <source>
        <dbReference type="PIRNR" id="PIRNR016636"/>
    </source>
</evidence>
<comment type="similarity">
    <text evidence="2 7">Belongs to the membrane-bound acyltransferase family.</text>
</comment>
<dbReference type="Proteomes" id="UP001589585">
    <property type="component" value="Unassembled WGS sequence"/>
</dbReference>